<dbReference type="InterPro" id="IPR025997">
    <property type="entry name" value="SBP_2_dom"/>
</dbReference>
<dbReference type="GO" id="GO:0030246">
    <property type="term" value="F:carbohydrate binding"/>
    <property type="evidence" value="ECO:0007669"/>
    <property type="project" value="UniProtKB-ARBA"/>
</dbReference>
<name>A0A3P1BTA2_9BACT</name>
<evidence type="ECO:0000256" key="1">
    <source>
        <dbReference type="ARBA" id="ARBA00004196"/>
    </source>
</evidence>
<dbReference type="SUPFAM" id="SSF53822">
    <property type="entry name" value="Periplasmic binding protein-like I"/>
    <property type="match status" value="1"/>
</dbReference>
<sequence length="336" mass="36513">MKKSLFLLLVVFGCELPPRQNTATTAATAVNQTKTDPGEEEYVLVTTAVTMPMYVNHDQAAFKRWGEKMGVHVSILGPAEWDIPAQINTIEEVLGTRPTGLLINGTNPAIASVIDKAVNAGIPTVVYDSDIPQSKRHAFLGTDWYQIGQMQGEEMVRLTGGKGKIAYMGILGLTNMEAGFQGLLDVLKKHPGIEVVGKYDDKANVEEAARITSDLLAAHPDLAGLCGFDSNSGPGMALAVKEAGKAGKVKITTVDWEPEHLQLVRDGVIHMLAGQKRELFTWYGAQMLYDMVHQTNRLSANDARAHITNIPTTVNTGLLRITKQNVDQFIHSTPSP</sequence>
<evidence type="ECO:0000256" key="3">
    <source>
        <dbReference type="ARBA" id="ARBA00022729"/>
    </source>
</evidence>
<dbReference type="Gene3D" id="3.40.50.2300">
    <property type="match status" value="2"/>
</dbReference>
<dbReference type="RefSeq" id="WP_124874861.1">
    <property type="nucleotide sequence ID" value="NZ_RQJO01000008.1"/>
</dbReference>
<dbReference type="InterPro" id="IPR028082">
    <property type="entry name" value="Peripla_BP_I"/>
</dbReference>
<feature type="domain" description="Periplasmic binding protein" evidence="4">
    <location>
        <begin position="45"/>
        <end position="292"/>
    </location>
</feature>
<dbReference type="PANTHER" id="PTHR46847">
    <property type="entry name" value="D-ALLOSE-BINDING PERIPLASMIC PROTEIN-RELATED"/>
    <property type="match status" value="1"/>
</dbReference>
<comment type="similarity">
    <text evidence="2">Belongs to the bacterial solute-binding protein 2 family.</text>
</comment>
<comment type="caution">
    <text evidence="5">The sequence shown here is derived from an EMBL/GenBank/DDBJ whole genome shotgun (WGS) entry which is preliminary data.</text>
</comment>
<reference evidence="5 6" key="1">
    <citation type="submission" date="2018-11" db="EMBL/GenBank/DDBJ databases">
        <authorList>
            <person name="Zhou Z."/>
            <person name="Wang G."/>
        </authorList>
    </citation>
    <scope>NUCLEOTIDE SEQUENCE [LARGE SCALE GENOMIC DNA]</scope>
    <source>
        <strain evidence="5 6">KCTC52004</strain>
    </source>
</reference>
<organism evidence="5 6">
    <name type="scientific">Larkinella rosea</name>
    <dbReference type="NCBI Taxonomy" id="2025312"/>
    <lineage>
        <taxon>Bacteria</taxon>
        <taxon>Pseudomonadati</taxon>
        <taxon>Bacteroidota</taxon>
        <taxon>Cytophagia</taxon>
        <taxon>Cytophagales</taxon>
        <taxon>Spirosomataceae</taxon>
        <taxon>Larkinella</taxon>
    </lineage>
</organism>
<dbReference type="EMBL" id="RQJO01000008">
    <property type="protein sequence ID" value="RRB04287.1"/>
    <property type="molecule type" value="Genomic_DNA"/>
</dbReference>
<dbReference type="GO" id="GO:0030313">
    <property type="term" value="C:cell envelope"/>
    <property type="evidence" value="ECO:0007669"/>
    <property type="project" value="UniProtKB-SubCell"/>
</dbReference>
<dbReference type="Proteomes" id="UP000271925">
    <property type="component" value="Unassembled WGS sequence"/>
</dbReference>
<evidence type="ECO:0000259" key="4">
    <source>
        <dbReference type="Pfam" id="PF13407"/>
    </source>
</evidence>
<proteinExistence type="inferred from homology"/>
<comment type="subcellular location">
    <subcellularLocation>
        <location evidence="1">Cell envelope</location>
    </subcellularLocation>
</comment>
<accession>A0A3P1BTA2</accession>
<evidence type="ECO:0000256" key="2">
    <source>
        <dbReference type="ARBA" id="ARBA00007639"/>
    </source>
</evidence>
<evidence type="ECO:0000313" key="6">
    <source>
        <dbReference type="Proteomes" id="UP000271925"/>
    </source>
</evidence>
<dbReference type="Pfam" id="PF13407">
    <property type="entry name" value="Peripla_BP_4"/>
    <property type="match status" value="1"/>
</dbReference>
<dbReference type="AlphaFoldDB" id="A0A3P1BTA2"/>
<keyword evidence="3" id="KW-0732">Signal</keyword>
<keyword evidence="6" id="KW-1185">Reference proteome</keyword>
<gene>
    <name evidence="5" type="ORF">EHT25_12290</name>
</gene>
<protein>
    <submittedName>
        <fullName evidence="5">Sugar ABC transporter substrate-binding protein</fullName>
    </submittedName>
</protein>
<evidence type="ECO:0000313" key="5">
    <source>
        <dbReference type="EMBL" id="RRB04287.1"/>
    </source>
</evidence>
<dbReference type="PANTHER" id="PTHR46847:SF1">
    <property type="entry name" value="D-ALLOSE-BINDING PERIPLASMIC PROTEIN-RELATED"/>
    <property type="match status" value="1"/>
</dbReference>
<dbReference type="CDD" id="cd19969">
    <property type="entry name" value="PBP1_ABC_sugar_binding-like"/>
    <property type="match status" value="1"/>
</dbReference>
<dbReference type="OrthoDB" id="6196975at2"/>